<evidence type="ECO:0000313" key="3">
    <source>
        <dbReference type="Proteomes" id="UP000006727"/>
    </source>
</evidence>
<protein>
    <submittedName>
        <fullName evidence="1 2">Uncharacterized protein</fullName>
    </submittedName>
</protein>
<name>A0A2K1JTK7_PHYPA</name>
<dbReference type="PaxDb" id="3218-PP1S389_30V6.1"/>
<proteinExistence type="predicted"/>
<organism evidence="1">
    <name type="scientific">Physcomitrium patens</name>
    <name type="common">Spreading-leaved earth moss</name>
    <name type="synonym">Physcomitrella patens</name>
    <dbReference type="NCBI Taxonomy" id="3218"/>
    <lineage>
        <taxon>Eukaryota</taxon>
        <taxon>Viridiplantae</taxon>
        <taxon>Streptophyta</taxon>
        <taxon>Embryophyta</taxon>
        <taxon>Bryophyta</taxon>
        <taxon>Bryophytina</taxon>
        <taxon>Bryopsida</taxon>
        <taxon>Funariidae</taxon>
        <taxon>Funariales</taxon>
        <taxon>Funariaceae</taxon>
        <taxon>Physcomitrium</taxon>
    </lineage>
</organism>
<reference evidence="1 3" key="1">
    <citation type="journal article" date="2008" name="Science">
        <title>The Physcomitrella genome reveals evolutionary insights into the conquest of land by plants.</title>
        <authorList>
            <person name="Rensing S."/>
            <person name="Lang D."/>
            <person name="Zimmer A."/>
            <person name="Terry A."/>
            <person name="Salamov A."/>
            <person name="Shapiro H."/>
            <person name="Nishiyama T."/>
            <person name="Perroud P.-F."/>
            <person name="Lindquist E."/>
            <person name="Kamisugi Y."/>
            <person name="Tanahashi T."/>
            <person name="Sakakibara K."/>
            <person name="Fujita T."/>
            <person name="Oishi K."/>
            <person name="Shin-I T."/>
            <person name="Kuroki Y."/>
            <person name="Toyoda A."/>
            <person name="Suzuki Y."/>
            <person name="Hashimoto A."/>
            <person name="Yamaguchi K."/>
            <person name="Sugano A."/>
            <person name="Kohara Y."/>
            <person name="Fujiyama A."/>
            <person name="Anterola A."/>
            <person name="Aoki S."/>
            <person name="Ashton N."/>
            <person name="Barbazuk W.B."/>
            <person name="Barker E."/>
            <person name="Bennetzen J."/>
            <person name="Bezanilla M."/>
            <person name="Blankenship R."/>
            <person name="Cho S.H."/>
            <person name="Dutcher S."/>
            <person name="Estelle M."/>
            <person name="Fawcett J.A."/>
            <person name="Gundlach H."/>
            <person name="Hanada K."/>
            <person name="Heyl A."/>
            <person name="Hicks K.A."/>
            <person name="Hugh J."/>
            <person name="Lohr M."/>
            <person name="Mayer K."/>
            <person name="Melkozernov A."/>
            <person name="Murata T."/>
            <person name="Nelson D."/>
            <person name="Pils B."/>
            <person name="Prigge M."/>
            <person name="Reiss B."/>
            <person name="Renner T."/>
            <person name="Rombauts S."/>
            <person name="Rushton P."/>
            <person name="Sanderfoot A."/>
            <person name="Schween G."/>
            <person name="Shiu S.-H."/>
            <person name="Stueber K."/>
            <person name="Theodoulou F.L."/>
            <person name="Tu H."/>
            <person name="Van de Peer Y."/>
            <person name="Verrier P.J."/>
            <person name="Waters E."/>
            <person name="Wood A."/>
            <person name="Yang L."/>
            <person name="Cove D."/>
            <person name="Cuming A."/>
            <person name="Hasebe M."/>
            <person name="Lucas S."/>
            <person name="Mishler D.B."/>
            <person name="Reski R."/>
            <person name="Grigoriev I."/>
            <person name="Quatrano R.S."/>
            <person name="Boore J.L."/>
        </authorList>
    </citation>
    <scope>NUCLEOTIDE SEQUENCE [LARGE SCALE GENOMIC DNA]</scope>
    <source>
        <strain evidence="2 3">cv. Gransden 2004</strain>
    </source>
</reference>
<accession>A0A2K1JTK7</accession>
<reference evidence="2" key="3">
    <citation type="submission" date="2020-12" db="UniProtKB">
        <authorList>
            <consortium name="EnsemblPlants"/>
        </authorList>
    </citation>
    <scope>IDENTIFICATION</scope>
</reference>
<reference evidence="1 3" key="2">
    <citation type="journal article" date="2018" name="Plant J.">
        <title>The Physcomitrella patens chromosome-scale assembly reveals moss genome structure and evolution.</title>
        <authorList>
            <person name="Lang D."/>
            <person name="Ullrich K.K."/>
            <person name="Murat F."/>
            <person name="Fuchs J."/>
            <person name="Jenkins J."/>
            <person name="Haas F.B."/>
            <person name="Piednoel M."/>
            <person name="Gundlach H."/>
            <person name="Van Bel M."/>
            <person name="Meyberg R."/>
            <person name="Vives C."/>
            <person name="Morata J."/>
            <person name="Symeonidi A."/>
            <person name="Hiss M."/>
            <person name="Muchero W."/>
            <person name="Kamisugi Y."/>
            <person name="Saleh O."/>
            <person name="Blanc G."/>
            <person name="Decker E.L."/>
            <person name="van Gessel N."/>
            <person name="Grimwood J."/>
            <person name="Hayes R.D."/>
            <person name="Graham S.W."/>
            <person name="Gunter L.E."/>
            <person name="McDaniel S.F."/>
            <person name="Hoernstein S.N.W."/>
            <person name="Larsson A."/>
            <person name="Li F.W."/>
            <person name="Perroud P.F."/>
            <person name="Phillips J."/>
            <person name="Ranjan P."/>
            <person name="Rokshar D.S."/>
            <person name="Rothfels C.J."/>
            <person name="Schneider L."/>
            <person name="Shu S."/>
            <person name="Stevenson D.W."/>
            <person name="Thummler F."/>
            <person name="Tillich M."/>
            <person name="Villarreal Aguilar J.C."/>
            <person name="Widiez T."/>
            <person name="Wong G.K."/>
            <person name="Wymore A."/>
            <person name="Zhang Y."/>
            <person name="Zimmer A.D."/>
            <person name="Quatrano R.S."/>
            <person name="Mayer K.F.X."/>
            <person name="Goodstein D."/>
            <person name="Casacuberta J.M."/>
            <person name="Vandepoele K."/>
            <person name="Reski R."/>
            <person name="Cuming A.C."/>
            <person name="Tuskan G.A."/>
            <person name="Maumus F."/>
            <person name="Salse J."/>
            <person name="Schmutz J."/>
            <person name="Rensing S.A."/>
        </authorList>
    </citation>
    <scope>NUCLEOTIDE SEQUENCE [LARGE SCALE GENOMIC DNA]</scope>
    <source>
        <strain evidence="2 3">cv. Gransden 2004</strain>
    </source>
</reference>
<dbReference type="Proteomes" id="UP000006727">
    <property type="component" value="Chromosome 11"/>
</dbReference>
<gene>
    <name evidence="1" type="ORF">PHYPA_014628</name>
</gene>
<evidence type="ECO:0000313" key="2">
    <source>
        <dbReference type="EnsemblPlants" id="PAC:32956748.CDS.1"/>
    </source>
</evidence>
<dbReference type="InParanoid" id="A0A2K1JTK7"/>
<keyword evidence="3" id="KW-1185">Reference proteome</keyword>
<dbReference type="EMBL" id="ABEU02000011">
    <property type="protein sequence ID" value="PNR44858.1"/>
    <property type="molecule type" value="Genomic_DNA"/>
</dbReference>
<dbReference type="AlphaFoldDB" id="A0A2K1JTK7"/>
<evidence type="ECO:0000313" key="1">
    <source>
        <dbReference type="EMBL" id="PNR44858.1"/>
    </source>
</evidence>
<dbReference type="Gramene" id="Pp3c11_5490V3.1">
    <property type="protein sequence ID" value="PAC:32956748.CDS.1"/>
    <property type="gene ID" value="Pp3c11_5490"/>
</dbReference>
<sequence>MGLAKQQPLFHERSQNGVICRDPQHSSVDLQDFAFALVHYSANLSLNGIVVTYTLKIHERWVVCFERVNVLLMFRE</sequence>
<dbReference type="EnsemblPlants" id="Pp3c11_5490V3.1">
    <property type="protein sequence ID" value="PAC:32956748.CDS.1"/>
    <property type="gene ID" value="Pp3c11_5490"/>
</dbReference>